<evidence type="ECO:0000313" key="3">
    <source>
        <dbReference type="Proteomes" id="UP000313645"/>
    </source>
</evidence>
<accession>A0ABY1ZD25</accession>
<feature type="non-terminal residue" evidence="2">
    <location>
        <position position="1"/>
    </location>
</feature>
<keyword evidence="3" id="KW-1185">Reference proteome</keyword>
<organism evidence="2 3">
    <name type="scientific">Marinobacter halodurans</name>
    <dbReference type="NCBI Taxonomy" id="2528979"/>
    <lineage>
        <taxon>Bacteria</taxon>
        <taxon>Pseudomonadati</taxon>
        <taxon>Pseudomonadota</taxon>
        <taxon>Gammaproteobacteria</taxon>
        <taxon>Pseudomonadales</taxon>
        <taxon>Marinobacteraceae</taxon>
        <taxon>Marinobacter</taxon>
    </lineage>
</organism>
<gene>
    <name evidence="2" type="ORF">EZI54_23870</name>
</gene>
<sequence>GSFLKLDASGVTLAGPSVKLNSGGAPGSGSGQSAELPEVPAGLEAAKGQRIEPAKLADVEQRSSGPAPSGNRKLIVDIIGGSDEIENVRAIKNNGETT</sequence>
<proteinExistence type="predicted"/>
<evidence type="ECO:0000256" key="1">
    <source>
        <dbReference type="SAM" id="MobiDB-lite"/>
    </source>
</evidence>
<evidence type="ECO:0008006" key="4">
    <source>
        <dbReference type="Google" id="ProtNLM"/>
    </source>
</evidence>
<comment type="caution">
    <text evidence="2">The sequence shown here is derived from an EMBL/GenBank/DDBJ whole genome shotgun (WGS) entry which is preliminary data.</text>
</comment>
<name>A0ABY1ZD25_9GAMM</name>
<evidence type="ECO:0000313" key="2">
    <source>
        <dbReference type="EMBL" id="TBW44111.1"/>
    </source>
</evidence>
<protein>
    <recommendedName>
        <fullName evidence="4">Type VI secretion system tip protein VgrG</fullName>
    </recommendedName>
</protein>
<dbReference type="EMBL" id="SJDL01000148">
    <property type="protein sequence ID" value="TBW44111.1"/>
    <property type="molecule type" value="Genomic_DNA"/>
</dbReference>
<feature type="region of interest" description="Disordered" evidence="1">
    <location>
        <begin position="15"/>
        <end position="73"/>
    </location>
</feature>
<feature type="compositionally biased region" description="Basic and acidic residues" evidence="1">
    <location>
        <begin position="47"/>
        <end position="61"/>
    </location>
</feature>
<reference evidence="2 3" key="1">
    <citation type="submission" date="2019-02" db="EMBL/GenBank/DDBJ databases">
        <title>Marinobacter halodurans sp. nov., a marine bacterium isolated from sea tidal flat.</title>
        <authorList>
            <person name="Yoo Y."/>
            <person name="Lee D.W."/>
            <person name="Kim B.S."/>
            <person name="Kim J.-J."/>
        </authorList>
    </citation>
    <scope>NUCLEOTIDE SEQUENCE [LARGE SCALE GENOMIC DNA]</scope>
    <source>
        <strain evidence="2 3">YJ-S3-2</strain>
    </source>
</reference>
<dbReference type="Proteomes" id="UP000313645">
    <property type="component" value="Unassembled WGS sequence"/>
</dbReference>